<evidence type="ECO:0000313" key="7">
    <source>
        <dbReference type="EMBL" id="CCE85736.1"/>
    </source>
</evidence>
<feature type="region of interest" description="Disordered" evidence="4">
    <location>
        <begin position="327"/>
        <end position="486"/>
    </location>
</feature>
<feature type="compositionally biased region" description="Basic and acidic residues" evidence="4">
    <location>
        <begin position="250"/>
        <end position="268"/>
    </location>
</feature>
<dbReference type="Proteomes" id="UP000005222">
    <property type="component" value="Chromosome M"/>
</dbReference>
<keyword evidence="8" id="KW-1185">Reference proteome</keyword>
<feature type="compositionally biased region" description="Basic residues" evidence="4">
    <location>
        <begin position="396"/>
        <end position="406"/>
    </location>
</feature>
<feature type="domain" description="Ribosomal RNA-processing protein 14/surfeit locus protein 6 C-terminal" evidence="5">
    <location>
        <begin position="253"/>
        <end position="449"/>
    </location>
</feature>
<feature type="region of interest" description="Disordered" evidence="4">
    <location>
        <begin position="34"/>
        <end position="63"/>
    </location>
</feature>
<dbReference type="OrthoDB" id="444809at2759"/>
<dbReference type="InterPro" id="IPR029190">
    <property type="entry name" value="Rrp14/SURF6_C"/>
</dbReference>
<feature type="domain" description="Ribosomal RNA-processing protein 14 N-terminal" evidence="6">
    <location>
        <begin position="8"/>
        <end position="57"/>
    </location>
</feature>
<dbReference type="InParanoid" id="G8Y4W8"/>
<dbReference type="STRING" id="559304.G8Y4W8"/>
<organism evidence="7 8">
    <name type="scientific">Pichia sorbitophila (strain ATCC MYA-4447 / BCRC 22081 / CBS 7064 / NBRC 10061 / NRRL Y-12695)</name>
    <name type="common">Hybrid yeast</name>
    <dbReference type="NCBI Taxonomy" id="559304"/>
    <lineage>
        <taxon>Eukaryota</taxon>
        <taxon>Fungi</taxon>
        <taxon>Dikarya</taxon>
        <taxon>Ascomycota</taxon>
        <taxon>Saccharomycotina</taxon>
        <taxon>Pichiomycetes</taxon>
        <taxon>Debaryomycetaceae</taxon>
        <taxon>Millerozyma</taxon>
    </lineage>
</organism>
<comment type="subcellular location">
    <subcellularLocation>
        <location evidence="1">Nucleus</location>
    </subcellularLocation>
</comment>
<keyword evidence="3" id="KW-0539">Nucleus</keyword>
<evidence type="ECO:0000259" key="5">
    <source>
        <dbReference type="Pfam" id="PF04935"/>
    </source>
</evidence>
<dbReference type="Pfam" id="PF15459">
    <property type="entry name" value="RRP14"/>
    <property type="match status" value="1"/>
</dbReference>
<dbReference type="GO" id="GO:0005730">
    <property type="term" value="C:nucleolus"/>
    <property type="evidence" value="ECO:0007669"/>
    <property type="project" value="TreeGrafter"/>
</dbReference>
<dbReference type="HOGENOM" id="CLU_018300_0_0_1"/>
<evidence type="ECO:0000313" key="8">
    <source>
        <dbReference type="Proteomes" id="UP000005222"/>
    </source>
</evidence>
<dbReference type="PANTHER" id="PTHR14369">
    <property type="entry name" value="SURFEIT LOCUS PROTEIN 6"/>
    <property type="match status" value="1"/>
</dbReference>
<evidence type="ECO:0000256" key="1">
    <source>
        <dbReference type="ARBA" id="ARBA00004123"/>
    </source>
</evidence>
<dbReference type="AlphaFoldDB" id="G8Y4W8"/>
<feature type="region of interest" description="Disordered" evidence="4">
    <location>
        <begin position="78"/>
        <end position="314"/>
    </location>
</feature>
<dbReference type="GO" id="GO:0003677">
    <property type="term" value="F:DNA binding"/>
    <property type="evidence" value="ECO:0007669"/>
    <property type="project" value="TreeGrafter"/>
</dbReference>
<dbReference type="OMA" id="ITSTQWQ"/>
<feature type="compositionally biased region" description="Basic and acidic residues" evidence="4">
    <location>
        <begin position="431"/>
        <end position="444"/>
    </location>
</feature>
<dbReference type="InterPro" id="IPR029188">
    <property type="entry name" value="Rrp14_N"/>
</dbReference>
<dbReference type="Pfam" id="PF04935">
    <property type="entry name" value="SURF6"/>
    <property type="match status" value="1"/>
</dbReference>
<dbReference type="InterPro" id="IPR007019">
    <property type="entry name" value="SURF6"/>
</dbReference>
<reference evidence="7 8" key="1">
    <citation type="journal article" date="2012" name="G3 (Bethesda)">
        <title>Pichia sorbitophila, an interspecies yeast hybrid reveals early steps of genome resolution following polyploidization.</title>
        <authorList>
            <person name="Leh Louis V."/>
            <person name="Despons L."/>
            <person name="Friedrich A."/>
            <person name="Martin T."/>
            <person name="Durrens P."/>
            <person name="Casaregola S."/>
            <person name="Neuveglise C."/>
            <person name="Fairhead C."/>
            <person name="Marck C."/>
            <person name="Cruz J.A."/>
            <person name="Straub M.L."/>
            <person name="Kugler V."/>
            <person name="Sacerdot C."/>
            <person name="Uzunov Z."/>
            <person name="Thierry A."/>
            <person name="Weiss S."/>
            <person name="Bleykasten C."/>
            <person name="De Montigny J."/>
            <person name="Jacques N."/>
            <person name="Jung P."/>
            <person name="Lemaire M."/>
            <person name="Mallet S."/>
            <person name="Morel G."/>
            <person name="Richard G.F."/>
            <person name="Sarkar A."/>
            <person name="Savel G."/>
            <person name="Schacherer J."/>
            <person name="Seret M.L."/>
            <person name="Talla E."/>
            <person name="Samson G."/>
            <person name="Jubin C."/>
            <person name="Poulain J."/>
            <person name="Vacherie B."/>
            <person name="Barbe V."/>
            <person name="Pelletier E."/>
            <person name="Sherman D.J."/>
            <person name="Westhof E."/>
            <person name="Weissenbach J."/>
            <person name="Baret P.V."/>
            <person name="Wincker P."/>
            <person name="Gaillardin C."/>
            <person name="Dujon B."/>
            <person name="Souciet J.L."/>
        </authorList>
    </citation>
    <scope>NUCLEOTIDE SEQUENCE [LARGE SCALE GENOMIC DNA]</scope>
    <source>
        <strain evidence="8">ATCC MYA-4447 / BCRC 22081 / CBS 7064 / NBRC 10061 / NRRL Y-12695</strain>
    </source>
</reference>
<dbReference type="EMBL" id="FO082047">
    <property type="protein sequence ID" value="CCE85736.1"/>
    <property type="molecule type" value="Genomic_DNA"/>
</dbReference>
<evidence type="ECO:0000256" key="2">
    <source>
        <dbReference type="ARBA" id="ARBA00005904"/>
    </source>
</evidence>
<dbReference type="eggNOG" id="KOG2885">
    <property type="taxonomic scope" value="Eukaryota"/>
</dbReference>
<dbReference type="GO" id="GO:0003723">
    <property type="term" value="F:RNA binding"/>
    <property type="evidence" value="ECO:0007669"/>
    <property type="project" value="TreeGrafter"/>
</dbReference>
<feature type="compositionally biased region" description="Basic and acidic residues" evidence="4">
    <location>
        <begin position="184"/>
        <end position="235"/>
    </location>
</feature>
<feature type="compositionally biased region" description="Acidic residues" evidence="4">
    <location>
        <begin position="278"/>
        <end position="301"/>
    </location>
</feature>
<dbReference type="GO" id="GO:0042273">
    <property type="term" value="P:ribosomal large subunit biogenesis"/>
    <property type="evidence" value="ECO:0007669"/>
    <property type="project" value="TreeGrafter"/>
</dbReference>
<feature type="compositionally biased region" description="Basic and acidic residues" evidence="4">
    <location>
        <begin position="365"/>
        <end position="377"/>
    </location>
</feature>
<feature type="compositionally biased region" description="Basic residues" evidence="4">
    <location>
        <begin position="445"/>
        <end position="457"/>
    </location>
</feature>
<feature type="compositionally biased region" description="Low complexity" evidence="4">
    <location>
        <begin position="111"/>
        <end position="120"/>
    </location>
</feature>
<dbReference type="PANTHER" id="PTHR14369:SF0">
    <property type="entry name" value="SURFEIT LOCUS PROTEIN 6"/>
    <property type="match status" value="1"/>
</dbReference>
<dbReference type="GO" id="GO:0042274">
    <property type="term" value="P:ribosomal small subunit biogenesis"/>
    <property type="evidence" value="ECO:0007669"/>
    <property type="project" value="TreeGrafter"/>
</dbReference>
<protein>
    <submittedName>
        <fullName evidence="7">Piso0_005361 protein</fullName>
    </submittedName>
</protein>
<feature type="compositionally biased region" description="Basic and acidic residues" evidence="4">
    <location>
        <begin position="41"/>
        <end position="63"/>
    </location>
</feature>
<gene>
    <name evidence="7" type="primary">Piso0_005361</name>
    <name evidence="7" type="ORF">GNLVRS01_PISO0M13146g</name>
</gene>
<proteinExistence type="inferred from homology"/>
<evidence type="ECO:0000256" key="3">
    <source>
        <dbReference type="ARBA" id="ARBA00023242"/>
    </source>
</evidence>
<feature type="compositionally biased region" description="Polar residues" evidence="4">
    <location>
        <begin position="156"/>
        <end position="169"/>
    </location>
</feature>
<dbReference type="FunCoup" id="G8Y4W8">
    <property type="interactions" value="555"/>
</dbReference>
<evidence type="ECO:0000256" key="4">
    <source>
        <dbReference type="SAM" id="MobiDB-lite"/>
    </source>
</evidence>
<comment type="similarity">
    <text evidence="2">Belongs to the SURF6 family.</text>
</comment>
<evidence type="ECO:0000259" key="6">
    <source>
        <dbReference type="Pfam" id="PF15459"/>
    </source>
</evidence>
<name>G8Y4W8_PICSO</name>
<sequence length="486" mass="55253">MSNTLEERLKTHSSAFDGLLSLIPAKYYYDDATQDQWSQKKKPEKEKKQNKRVKLDPSSKEKADEYVNSFASAKDVMENKAKKAKKVVLPGSKPVENAEAVSEEDSNELASVSGDGSDVSVDSERNEKDEEQEATPNGNEDAKEDHNEDADETNSSDDTPSLMVENSQLVFDDNGNEIQLDDNYEGRENQKPNQKGKEQAHQRGKKELSPDEQKKKSENLQKLREKLTAKIDSLREKRRAPGTKSVGAPKSREQILAERKHREELKRQEKLKRKRDELDDEDDEGKNEADDDGFSSESDSDAEAKEKQVLFGNIQFKDGTMVTSDLERLRSGAEKKKQKGPANNDIKAHLLKLEQKKRKLQELSSEEKEKQKEKDQWQKALAQAEGIKIKDDPKLLKKAFKRKEKQKAKSEREWRERKQIVKDTIAAKQKRREENLKARSESKGKKGKKSPKLKKFTGKVNKSGSGKKRAGFEGTAKSKGKGKKKN</sequence>
<accession>G8Y4W8</accession>
<feature type="compositionally biased region" description="Basic and acidic residues" evidence="4">
    <location>
        <begin position="407"/>
        <end position="421"/>
    </location>
</feature>